<dbReference type="Gene3D" id="3.40.50.12780">
    <property type="entry name" value="N-terminal domain of ligase-like"/>
    <property type="match status" value="1"/>
</dbReference>
<gene>
    <name evidence="3" type="ORF">BV394_04255</name>
</gene>
<accession>A0A1U7DGE0</accession>
<dbReference type="InterPro" id="IPR042099">
    <property type="entry name" value="ANL_N_sf"/>
</dbReference>
<dbReference type="OrthoDB" id="9803968at2"/>
<comment type="similarity">
    <text evidence="1">Belongs to the ATP-dependent AMP-binding enzyme family.</text>
</comment>
<dbReference type="STRING" id="1267768.BV394_04255"/>
<reference evidence="3 4" key="1">
    <citation type="submission" date="2017-01" db="EMBL/GenBank/DDBJ databases">
        <title>Genomic analysis of Xuhuaishuia manganoxidans DY6-4.</title>
        <authorList>
            <person name="Wang X."/>
        </authorList>
    </citation>
    <scope>NUCLEOTIDE SEQUENCE [LARGE SCALE GENOMIC DNA]</scope>
    <source>
        <strain evidence="3 4">DY6-4</strain>
    </source>
</reference>
<dbReference type="Gene3D" id="3.30.300.30">
    <property type="match status" value="1"/>
</dbReference>
<dbReference type="Pfam" id="PF00501">
    <property type="entry name" value="AMP-binding"/>
    <property type="match status" value="1"/>
</dbReference>
<dbReference type="InterPro" id="IPR025110">
    <property type="entry name" value="AMP-bd_C"/>
</dbReference>
<protein>
    <submittedName>
        <fullName evidence="3">AMP-dependent synthetase</fullName>
    </submittedName>
</protein>
<dbReference type="InterPro" id="IPR020845">
    <property type="entry name" value="AMP-binding_CS"/>
</dbReference>
<dbReference type="PROSITE" id="PS00455">
    <property type="entry name" value="AMP_BINDING"/>
    <property type="match status" value="1"/>
</dbReference>
<proteinExistence type="inferred from homology"/>
<dbReference type="EMBL" id="CP019124">
    <property type="protein sequence ID" value="APX89036.1"/>
    <property type="molecule type" value="Genomic_DNA"/>
</dbReference>
<evidence type="ECO:0000256" key="1">
    <source>
        <dbReference type="ARBA" id="ARBA00006432"/>
    </source>
</evidence>
<dbReference type="PANTHER" id="PTHR43201:SF5">
    <property type="entry name" value="MEDIUM-CHAIN ACYL-COA LIGASE ACSF2, MITOCHONDRIAL"/>
    <property type="match status" value="1"/>
</dbReference>
<keyword evidence="4" id="KW-1185">Reference proteome</keyword>
<dbReference type="GO" id="GO:0031956">
    <property type="term" value="F:medium-chain fatty acid-CoA ligase activity"/>
    <property type="evidence" value="ECO:0007669"/>
    <property type="project" value="TreeGrafter"/>
</dbReference>
<dbReference type="Pfam" id="PF13193">
    <property type="entry name" value="AMP-binding_C"/>
    <property type="match status" value="1"/>
</dbReference>
<sequence>MQFQFDEATPPEGTVRDWVDYRADTSGEAISHLFPGSDAAPLTWAELREGARAVAARLTGLGVARGESVALMMPNGRPAVLCLMGALYGGFRMTAINLVAGAEAVGYALSHSEARFAFVAEGQEDLFTDAGRAHANTVTAIPVGTAGTIDWPAGTAAKLHPVAPDDHALLMYTSGTTGRPKGVIHTQASLLAGGWTPTVAHRLDADDRALCVLPIYHINGLCVTVMGPLVSGGSVAMCARFSASRFWQDVERTGATWFSVVPTIISHLLHGPHDPSGQARARLRFGRSASSALAPEVQTGFETRFGVPIVETMGLTETAAQILSNPLPPGLRKIGSPGIAYGNEVAILDERLRPIGPGVEGEVAVRGPNVMHTYFKNEEATGQALTPTGWLRTGDLGRIDEDGYVFITGRLKELIIKGGENIAPREIDEALYAHADVVEAAAFARPCQSYGERVEAAVRLREGSTVAPGELIELCRARLGAFKCPDQIHIMDDLPKGPSGKIQRLKLASMTQVAQSA</sequence>
<dbReference type="Proteomes" id="UP000187266">
    <property type="component" value="Chromosome"/>
</dbReference>
<dbReference type="PANTHER" id="PTHR43201">
    <property type="entry name" value="ACYL-COA SYNTHETASE"/>
    <property type="match status" value="1"/>
</dbReference>
<dbReference type="InterPro" id="IPR000873">
    <property type="entry name" value="AMP-dep_synth/lig_dom"/>
</dbReference>
<dbReference type="InterPro" id="IPR045851">
    <property type="entry name" value="AMP-bd_C_sf"/>
</dbReference>
<dbReference type="GO" id="GO:0006631">
    <property type="term" value="P:fatty acid metabolic process"/>
    <property type="evidence" value="ECO:0007669"/>
    <property type="project" value="TreeGrafter"/>
</dbReference>
<evidence type="ECO:0000256" key="2">
    <source>
        <dbReference type="ARBA" id="ARBA00022598"/>
    </source>
</evidence>
<dbReference type="RefSeq" id="WP_076979059.1">
    <property type="nucleotide sequence ID" value="NZ_CP019124.1"/>
</dbReference>
<evidence type="ECO:0000313" key="4">
    <source>
        <dbReference type="Proteomes" id="UP000187266"/>
    </source>
</evidence>
<keyword evidence="2" id="KW-0436">Ligase</keyword>
<organism evidence="3 4">
    <name type="scientific">Brevirhabdus pacifica</name>
    <dbReference type="NCBI Taxonomy" id="1267768"/>
    <lineage>
        <taxon>Bacteria</taxon>
        <taxon>Pseudomonadati</taxon>
        <taxon>Pseudomonadota</taxon>
        <taxon>Alphaproteobacteria</taxon>
        <taxon>Rhodobacterales</taxon>
        <taxon>Paracoccaceae</taxon>
        <taxon>Brevirhabdus</taxon>
    </lineage>
</organism>
<accession>A0A2M9DFM2</accession>
<evidence type="ECO:0000313" key="3">
    <source>
        <dbReference type="EMBL" id="APX89036.1"/>
    </source>
</evidence>
<dbReference type="AlphaFoldDB" id="A0A1U7DGE0"/>
<name>A0A1U7DGE0_9RHOB</name>
<dbReference type="SUPFAM" id="SSF56801">
    <property type="entry name" value="Acetyl-CoA synthetase-like"/>
    <property type="match status" value="1"/>
</dbReference>